<reference evidence="2 3" key="1">
    <citation type="journal article" date="2018" name="Microb. Genom.">
        <title>Expanding an expanded genome: long-read sequencing of Trypanosoma cruzi.</title>
        <authorList>
            <person name="Berna L."/>
            <person name="Rodriguez M."/>
            <person name="Chiribao M.L."/>
            <person name="Parodi-Talice A."/>
            <person name="Pita S."/>
            <person name="Rijo G."/>
            <person name="Alvarez-Valin F."/>
            <person name="Robello C."/>
        </authorList>
    </citation>
    <scope>NUCLEOTIDE SEQUENCE [LARGE SCALE GENOMIC DNA]</scope>
    <source>
        <strain evidence="2 3">TCC</strain>
    </source>
</reference>
<gene>
    <name evidence="2" type="ORF">C3747_197g44</name>
</gene>
<accession>A0A2V2VYX3</accession>
<dbReference type="InterPro" id="IPR056040">
    <property type="entry name" value="DUF7623"/>
</dbReference>
<proteinExistence type="predicted"/>
<dbReference type="EMBL" id="PRFC01000197">
    <property type="protein sequence ID" value="PWV01295.1"/>
    <property type="molecule type" value="Genomic_DNA"/>
</dbReference>
<organism evidence="2 3">
    <name type="scientific">Trypanosoma cruzi</name>
    <dbReference type="NCBI Taxonomy" id="5693"/>
    <lineage>
        <taxon>Eukaryota</taxon>
        <taxon>Discoba</taxon>
        <taxon>Euglenozoa</taxon>
        <taxon>Kinetoplastea</taxon>
        <taxon>Metakinetoplastina</taxon>
        <taxon>Trypanosomatida</taxon>
        <taxon>Trypanosomatidae</taxon>
        <taxon>Trypanosoma</taxon>
        <taxon>Schizotrypanum</taxon>
    </lineage>
</organism>
<dbReference type="AlphaFoldDB" id="A0A2V2VYX3"/>
<evidence type="ECO:0000313" key="3">
    <source>
        <dbReference type="Proteomes" id="UP000246078"/>
    </source>
</evidence>
<evidence type="ECO:0000259" key="1">
    <source>
        <dbReference type="Pfam" id="PF24610"/>
    </source>
</evidence>
<sequence>MPYLMHLPFDVALRELHLESNPEFVALLAKHAALCEDPDRAGGAEAKRLERAMRDWRRELRRTWWRPGAARLWKPRTCMRSTRACRRSRRPVLPLWKWVWWRIPCFARCRTSWTVCALTRPKMRNRLRRRRGRCVRGRWSLVPRSCRQPKRSNAITHFFRDAWMTCL</sequence>
<comment type="caution">
    <text evidence="2">The sequence shown here is derived from an EMBL/GenBank/DDBJ whole genome shotgun (WGS) entry which is preliminary data.</text>
</comment>
<dbReference type="Proteomes" id="UP000246078">
    <property type="component" value="Unassembled WGS sequence"/>
</dbReference>
<dbReference type="VEuPathDB" id="TriTrypDB:C3747_197g44"/>
<protein>
    <recommendedName>
        <fullName evidence="1">DUF7623 domain-containing protein</fullName>
    </recommendedName>
</protein>
<evidence type="ECO:0000313" key="2">
    <source>
        <dbReference type="EMBL" id="PWV01295.1"/>
    </source>
</evidence>
<feature type="domain" description="DUF7623" evidence="1">
    <location>
        <begin position="8"/>
        <end position="60"/>
    </location>
</feature>
<dbReference type="VEuPathDB" id="TriTrypDB:C4B63_83g94"/>
<dbReference type="Pfam" id="PF24610">
    <property type="entry name" value="DUF7623"/>
    <property type="match status" value="1"/>
</dbReference>
<name>A0A2V2VYX3_TRYCR</name>
<dbReference type="VEuPathDB" id="TriTrypDB:TcBrA4_0126400"/>